<dbReference type="InterPro" id="IPR003793">
    <property type="entry name" value="UPF0166"/>
</dbReference>
<organism evidence="2 3">
    <name type="scientific">Geotalea uraniireducens</name>
    <dbReference type="NCBI Taxonomy" id="351604"/>
    <lineage>
        <taxon>Bacteria</taxon>
        <taxon>Pseudomonadati</taxon>
        <taxon>Thermodesulfobacteriota</taxon>
        <taxon>Desulfuromonadia</taxon>
        <taxon>Geobacterales</taxon>
        <taxon>Geobacteraceae</taxon>
        <taxon>Geotalea</taxon>
    </lineage>
</organism>
<dbReference type="Proteomes" id="UP001317705">
    <property type="component" value="Chromosome"/>
</dbReference>
<dbReference type="InterPro" id="IPR015867">
    <property type="entry name" value="N-reg_PII/ATP_PRibTrfase_C"/>
</dbReference>
<dbReference type="PANTHER" id="PTHR35983">
    <property type="entry name" value="UPF0166 PROTEIN TM_0021"/>
    <property type="match status" value="1"/>
</dbReference>
<keyword evidence="3" id="KW-1185">Reference proteome</keyword>
<evidence type="ECO:0000313" key="3">
    <source>
        <dbReference type="Proteomes" id="UP001317705"/>
    </source>
</evidence>
<dbReference type="Pfam" id="PF02641">
    <property type="entry name" value="DUF190"/>
    <property type="match status" value="1"/>
</dbReference>
<proteinExistence type="inferred from homology"/>
<evidence type="ECO:0008006" key="4">
    <source>
        <dbReference type="Google" id="ProtNLM"/>
    </source>
</evidence>
<dbReference type="RefSeq" id="WP_282001675.1">
    <property type="nucleotide sequence ID" value="NZ_AP027151.1"/>
</dbReference>
<dbReference type="Gene3D" id="3.30.70.120">
    <property type="match status" value="1"/>
</dbReference>
<dbReference type="InterPro" id="IPR011322">
    <property type="entry name" value="N-reg_PII-like_a/b"/>
</dbReference>
<name>A0ABM8EI78_9BACT</name>
<reference evidence="2 3" key="1">
    <citation type="submission" date="2022-12" db="EMBL/GenBank/DDBJ databases">
        <title>Polyphasic characterization of Geotalea uranireducens NIT-SL11 newly isolated from a complex of sewage sludge and microbially reduced graphene oxide.</title>
        <authorList>
            <person name="Xie L."/>
            <person name="Yoshida N."/>
            <person name="Meng L."/>
        </authorList>
    </citation>
    <scope>NUCLEOTIDE SEQUENCE [LARGE SCALE GENOMIC DNA]</scope>
    <source>
        <strain evidence="2 3">NIT-SL11</strain>
    </source>
</reference>
<accession>A0ABM8EI78</accession>
<gene>
    <name evidence="2" type="ORF">GURASL_05860</name>
</gene>
<sequence>MGKFSGEKILMRIFIGEGDKHGHRPLYEALVELFRREGFAGATVLRGIAGFGASSVYHTDKLLRLSSDLPIIVEVVDSQERLDAIMPQIDDMMNGGMITLEKAMVIHYDQRKQA</sequence>
<dbReference type="EMBL" id="AP027151">
    <property type="protein sequence ID" value="BDV41663.1"/>
    <property type="molecule type" value="Genomic_DNA"/>
</dbReference>
<dbReference type="PANTHER" id="PTHR35983:SF1">
    <property type="entry name" value="UPF0166 PROTEIN TM_0021"/>
    <property type="match status" value="1"/>
</dbReference>
<comment type="similarity">
    <text evidence="1">Belongs to the UPF0166 family.</text>
</comment>
<evidence type="ECO:0000256" key="1">
    <source>
        <dbReference type="ARBA" id="ARBA00010554"/>
    </source>
</evidence>
<dbReference type="SUPFAM" id="SSF54913">
    <property type="entry name" value="GlnB-like"/>
    <property type="match status" value="1"/>
</dbReference>
<evidence type="ECO:0000313" key="2">
    <source>
        <dbReference type="EMBL" id="BDV41663.1"/>
    </source>
</evidence>
<protein>
    <recommendedName>
        <fullName evidence="4">DUF190 domain-containing protein</fullName>
    </recommendedName>
</protein>